<name>V5G0K9_ANOGL</name>
<dbReference type="GO" id="GO:0005198">
    <property type="term" value="F:structural molecule activity"/>
    <property type="evidence" value="ECO:0007669"/>
    <property type="project" value="InterPro"/>
</dbReference>
<evidence type="ECO:0000313" key="2">
    <source>
        <dbReference type="EMBL" id="JAB63535.1"/>
    </source>
</evidence>
<dbReference type="InterPro" id="IPR036444">
    <property type="entry name" value="PLipase_A2_dom_sf"/>
</dbReference>
<dbReference type="GO" id="GO:0004623">
    <property type="term" value="F:phospholipase A2 activity"/>
    <property type="evidence" value="ECO:0007669"/>
    <property type="project" value="InterPro"/>
</dbReference>
<dbReference type="EMBL" id="GALX01004931">
    <property type="protein sequence ID" value="JAB63535.1"/>
    <property type="molecule type" value="Transcribed_RNA"/>
</dbReference>
<dbReference type="AlphaFoldDB" id="V5G0K9"/>
<proteinExistence type="predicted"/>
<dbReference type="Gene3D" id="1.20.90.10">
    <property type="entry name" value="Phospholipase A2 domain"/>
    <property type="match status" value="1"/>
</dbReference>
<dbReference type="GO" id="GO:0006644">
    <property type="term" value="P:phospholipid metabolic process"/>
    <property type="evidence" value="ECO:0007669"/>
    <property type="project" value="InterPro"/>
</dbReference>
<accession>V5G0K9</accession>
<dbReference type="GO" id="GO:0050482">
    <property type="term" value="P:arachidonate secretion"/>
    <property type="evidence" value="ECO:0007669"/>
    <property type="project" value="InterPro"/>
</dbReference>
<dbReference type="Pfam" id="PF08398">
    <property type="entry name" value="Phospholip_A2_4"/>
    <property type="match status" value="1"/>
</dbReference>
<sequence>QTGKGFVNSLIDKLPFELHLPGYQYCGPGTKLQKRLARGDIEIDQLDSFCMAHDQRYQNYKDLPTRHKADYELEQRAWNRVKSKDANLKEKAGAWLVTNIMKAKQRLGMGCKSKSVARRKTNKNKKKNIKKLSFGVAIVHKVRHEIRKAGGKRFVSNNAQKATQFALRAARKYVKSSGGKRNIRTPRIIPIPKVGGVLPLIPIFAGLSALGSLAGSAAGKTINEVRNANQRLSEKTNNKKIESVSLGKNGEGLYLKPYRTGLGLYLNPSNSKNF</sequence>
<feature type="non-terminal residue" evidence="2">
    <location>
        <position position="1"/>
    </location>
</feature>
<dbReference type="InterPro" id="IPR013607">
    <property type="entry name" value="Phospholipase_A2-like"/>
</dbReference>
<protein>
    <recommendedName>
        <fullName evidence="1">Phospholipase A2-like domain-containing protein</fullName>
    </recommendedName>
</protein>
<organism evidence="2">
    <name type="scientific">Anoplophora glabripennis</name>
    <name type="common">Asian longhorn beetle</name>
    <name type="synonym">Anoplophora nobilis</name>
    <dbReference type="NCBI Taxonomy" id="217634"/>
    <lineage>
        <taxon>Eukaryota</taxon>
        <taxon>Metazoa</taxon>
        <taxon>Ecdysozoa</taxon>
        <taxon>Arthropoda</taxon>
        <taxon>Hexapoda</taxon>
        <taxon>Insecta</taxon>
        <taxon>Pterygota</taxon>
        <taxon>Neoptera</taxon>
        <taxon>Endopterygota</taxon>
        <taxon>Coleoptera</taxon>
        <taxon>Polyphaga</taxon>
        <taxon>Cucujiformia</taxon>
        <taxon>Chrysomeloidea</taxon>
        <taxon>Cerambycidae</taxon>
        <taxon>Lamiinae</taxon>
        <taxon>Lamiini</taxon>
        <taxon>Anoplophora</taxon>
    </lineage>
</organism>
<evidence type="ECO:0000259" key="1">
    <source>
        <dbReference type="Pfam" id="PF08398"/>
    </source>
</evidence>
<reference evidence="2" key="1">
    <citation type="submission" date="2013-07" db="EMBL/GenBank/DDBJ databases">
        <title>Midgut Transcriptome Profiling of Anoplphora glabripennis, a Lignocellulose Degrading, Wood-Boring Cerambycid.</title>
        <authorList>
            <person name="Scully E.D."/>
            <person name="Hoover K."/>
            <person name="Carlson J.E."/>
            <person name="Tien M."/>
            <person name="Geib S.M."/>
        </authorList>
    </citation>
    <scope>NUCLEOTIDE SEQUENCE</scope>
</reference>
<feature type="domain" description="Phospholipase A2-like" evidence="1">
    <location>
        <begin position="17"/>
        <end position="80"/>
    </location>
</feature>